<keyword evidence="2" id="KW-1185">Reference proteome</keyword>
<evidence type="ECO:0000313" key="1">
    <source>
        <dbReference type="EnsemblPlants" id="AVESA.00010b.r2.3CG0469620.1.CDS"/>
    </source>
</evidence>
<dbReference type="Proteomes" id="UP001732700">
    <property type="component" value="Chromosome 3C"/>
</dbReference>
<dbReference type="EnsemblPlants" id="AVESA.00010b.r2.3CG0469620.1">
    <property type="protein sequence ID" value="AVESA.00010b.r2.3CG0469620.1.CDS"/>
    <property type="gene ID" value="AVESA.00010b.r2.3CG0469620"/>
</dbReference>
<evidence type="ECO:0000313" key="2">
    <source>
        <dbReference type="Proteomes" id="UP001732700"/>
    </source>
</evidence>
<sequence length="630" mass="72311">MDYSSDDDSEISDSEIDEYEGKIYESLMSGDVKANSGESYSCLFCSGKKKKDYTVHNLLQHASGVGAAPNRPAKDKATHRALAKYLKNGLAESLEPQSQLISLEPQPLPNRNEKFVWPWMGVVANVPTEWKDGRQIGESGNRLKEQLSHFCPLKVIPLWTFRGHTGNAIVEFGRDWNGFRNALAFEKYFEVEGYGKNDWKQKRNQGSKLFGWVARDEDHCSPGLVGDHLRKNADLKTITDLENEGTHKNNKLVANLANQVEFKNQYLQELEFRYNETAVSLEKMMVQREKLLQAYNEEIRKMQQLAHKHSQKIIDENQNLRSELESKISELNARSKQLDDLAVKSDHERRDLEQEKQKNASKSNHLKLATVQQQRANEDVLRLVGDQKREKQAALNKILNLEQQLEAKQMLELEIQQLKGKLEVMKHMPGHEDSESMKEINKLSEELQDKMDELDAMESLNQTLVIKESKSSTELQEARMELENGLLDLSGGLAHIGVKRTGELDVEAFSNACRRNLSEEDAEVTAAILCSKWEAEIRNPEWHPFRVIMVGEMEKEIIDADDAKLQELKEEHGEEIYSLVTKALCEINEHGAGTRYPVGELWNFREERKASLKEAVQCVLRQWRSNKRKR</sequence>
<accession>A0ACD5VQ83</accession>
<organism evidence="1 2">
    <name type="scientific">Avena sativa</name>
    <name type="common">Oat</name>
    <dbReference type="NCBI Taxonomy" id="4498"/>
    <lineage>
        <taxon>Eukaryota</taxon>
        <taxon>Viridiplantae</taxon>
        <taxon>Streptophyta</taxon>
        <taxon>Embryophyta</taxon>
        <taxon>Tracheophyta</taxon>
        <taxon>Spermatophyta</taxon>
        <taxon>Magnoliopsida</taxon>
        <taxon>Liliopsida</taxon>
        <taxon>Poales</taxon>
        <taxon>Poaceae</taxon>
        <taxon>BOP clade</taxon>
        <taxon>Pooideae</taxon>
        <taxon>Poodae</taxon>
        <taxon>Poeae</taxon>
        <taxon>Poeae Chloroplast Group 1 (Aveneae type)</taxon>
        <taxon>Aveninae</taxon>
        <taxon>Avena</taxon>
    </lineage>
</organism>
<name>A0ACD5VQ83_AVESA</name>
<reference evidence="1" key="1">
    <citation type="submission" date="2021-05" db="EMBL/GenBank/DDBJ databases">
        <authorList>
            <person name="Scholz U."/>
            <person name="Mascher M."/>
            <person name="Fiebig A."/>
        </authorList>
    </citation>
    <scope>NUCLEOTIDE SEQUENCE [LARGE SCALE GENOMIC DNA]</scope>
</reference>
<protein>
    <submittedName>
        <fullName evidence="1">Uncharacterized protein</fullName>
    </submittedName>
</protein>
<proteinExistence type="predicted"/>
<reference evidence="1" key="2">
    <citation type="submission" date="2025-09" db="UniProtKB">
        <authorList>
            <consortium name="EnsemblPlants"/>
        </authorList>
    </citation>
    <scope>IDENTIFICATION</scope>
</reference>